<dbReference type="AlphaFoldDB" id="A0A9J6ZIF9"/>
<gene>
    <name evidence="9" type="ORF">NAG76_07150</name>
</gene>
<dbReference type="Proteomes" id="UP001056756">
    <property type="component" value="Chromosome"/>
</dbReference>
<feature type="domain" description="PpiC" evidence="8">
    <location>
        <begin position="179"/>
        <end position="271"/>
    </location>
</feature>
<keyword evidence="4 6" id="KW-0697">Rotamase</keyword>
<evidence type="ECO:0000256" key="5">
    <source>
        <dbReference type="ARBA" id="ARBA00023235"/>
    </source>
</evidence>
<dbReference type="PANTHER" id="PTHR47245:SF1">
    <property type="entry name" value="FOLDASE PROTEIN PRSA"/>
    <property type="match status" value="1"/>
</dbReference>
<dbReference type="EMBL" id="CP097899">
    <property type="protein sequence ID" value="URN96003.1"/>
    <property type="molecule type" value="Genomic_DNA"/>
</dbReference>
<evidence type="ECO:0000256" key="6">
    <source>
        <dbReference type="PROSITE-ProRule" id="PRU00278"/>
    </source>
</evidence>
<evidence type="ECO:0000256" key="3">
    <source>
        <dbReference type="ARBA" id="ARBA00022729"/>
    </source>
</evidence>
<evidence type="ECO:0000313" key="10">
    <source>
        <dbReference type="Proteomes" id="UP001056756"/>
    </source>
</evidence>
<dbReference type="EC" id="5.2.1.8" evidence="2"/>
<dbReference type="InterPro" id="IPR050245">
    <property type="entry name" value="PrsA_foldase"/>
</dbReference>
<keyword evidence="7" id="KW-0812">Transmembrane</keyword>
<dbReference type="PANTHER" id="PTHR47245">
    <property type="entry name" value="PEPTIDYLPROLYL ISOMERASE"/>
    <property type="match status" value="1"/>
</dbReference>
<sequence length="316" mass="35800">MKKYDVLKIVIILQAVGMFALASFAIWQLWPNLQSRSAELEGSTVEDDRNNVNDEIIAVIADKNITKQQLIDELMELYGDQTLQQLLLHLTIELAAHDKAITLNDRELDEAITEASSGYESKEQYFQMMKEQLGLSQKRVIEDIRDHELLVKIAISDIEVSDEEIASYIESHPEQFQQKQQFRLSWIVSENDSDANEVMNKLTQGANFAEMASQYSIDIYSAEMGGDIGEIAYNDPFYDKNMLAEASNMQVGDIVGPISTEDGYAILYLAGRNISEQLTEEQRQQKAKVEVALQKVGSLMDVQQQLMNEYAIAIKK</sequence>
<keyword evidence="7" id="KW-0472">Membrane</keyword>
<evidence type="ECO:0000256" key="4">
    <source>
        <dbReference type="ARBA" id="ARBA00023110"/>
    </source>
</evidence>
<dbReference type="PROSITE" id="PS50198">
    <property type="entry name" value="PPIC_PPIASE_2"/>
    <property type="match status" value="1"/>
</dbReference>
<evidence type="ECO:0000313" key="9">
    <source>
        <dbReference type="EMBL" id="URN96003.1"/>
    </source>
</evidence>
<dbReference type="GO" id="GO:0003755">
    <property type="term" value="F:peptidyl-prolyl cis-trans isomerase activity"/>
    <property type="evidence" value="ECO:0007669"/>
    <property type="project" value="UniProtKB-KW"/>
</dbReference>
<name>A0A9J6ZIF9_9BACL</name>
<evidence type="ECO:0000259" key="8">
    <source>
        <dbReference type="PROSITE" id="PS50198"/>
    </source>
</evidence>
<accession>A0A9J6ZIF9</accession>
<dbReference type="SUPFAM" id="SSF54534">
    <property type="entry name" value="FKBP-like"/>
    <property type="match status" value="1"/>
</dbReference>
<reference evidence="9" key="1">
    <citation type="submission" date="2022-05" db="EMBL/GenBank/DDBJ databases">
        <title>Novel bacterial taxa in a minimal lignocellulolytic consortium and its capacity to transform plastics disclosed by genome-resolved metagenomics.</title>
        <authorList>
            <person name="Rodriguez C.A.D."/>
            <person name="Diaz-Garcia L."/>
            <person name="Herrera K."/>
            <person name="Tarazona N.A."/>
            <person name="Sproer C."/>
            <person name="Overmann J."/>
            <person name="Jimenez D.J."/>
        </authorList>
    </citation>
    <scope>NUCLEOTIDE SEQUENCE</scope>
    <source>
        <strain evidence="9">MAG5</strain>
    </source>
</reference>
<organism evidence="9 10">
    <name type="scientific">Candidatus Pristimantibacillus lignocellulolyticus</name>
    <dbReference type="NCBI Taxonomy" id="2994561"/>
    <lineage>
        <taxon>Bacteria</taxon>
        <taxon>Bacillati</taxon>
        <taxon>Bacillota</taxon>
        <taxon>Bacilli</taxon>
        <taxon>Bacillales</taxon>
        <taxon>Paenibacillaceae</taxon>
        <taxon>Candidatus Pristimantibacillus</taxon>
    </lineage>
</organism>
<dbReference type="KEGG" id="plig:NAG76_07150"/>
<evidence type="ECO:0000256" key="1">
    <source>
        <dbReference type="ARBA" id="ARBA00000971"/>
    </source>
</evidence>
<keyword evidence="7" id="KW-1133">Transmembrane helix</keyword>
<dbReference type="InterPro" id="IPR000297">
    <property type="entry name" value="PPIase_PpiC"/>
</dbReference>
<dbReference type="InterPro" id="IPR027304">
    <property type="entry name" value="Trigger_fact/SurA_dom_sf"/>
</dbReference>
<dbReference type="Pfam" id="PF00639">
    <property type="entry name" value="Rotamase"/>
    <property type="match status" value="1"/>
</dbReference>
<dbReference type="InterPro" id="IPR046357">
    <property type="entry name" value="PPIase_dom_sf"/>
</dbReference>
<dbReference type="SUPFAM" id="SSF109998">
    <property type="entry name" value="Triger factor/SurA peptide-binding domain-like"/>
    <property type="match status" value="1"/>
</dbReference>
<feature type="transmembrane region" description="Helical" evidence="7">
    <location>
        <begin position="7"/>
        <end position="30"/>
    </location>
</feature>
<proteinExistence type="predicted"/>
<dbReference type="Gene3D" id="3.10.50.40">
    <property type="match status" value="1"/>
</dbReference>
<evidence type="ECO:0000256" key="2">
    <source>
        <dbReference type="ARBA" id="ARBA00013194"/>
    </source>
</evidence>
<keyword evidence="3" id="KW-0732">Signal</keyword>
<comment type="catalytic activity">
    <reaction evidence="1">
        <text>[protein]-peptidylproline (omega=180) = [protein]-peptidylproline (omega=0)</text>
        <dbReference type="Rhea" id="RHEA:16237"/>
        <dbReference type="Rhea" id="RHEA-COMP:10747"/>
        <dbReference type="Rhea" id="RHEA-COMP:10748"/>
        <dbReference type="ChEBI" id="CHEBI:83833"/>
        <dbReference type="ChEBI" id="CHEBI:83834"/>
        <dbReference type="EC" id="5.2.1.8"/>
    </reaction>
</comment>
<protein>
    <recommendedName>
        <fullName evidence="2">peptidylprolyl isomerase</fullName>
        <ecNumber evidence="2">5.2.1.8</ecNumber>
    </recommendedName>
</protein>
<keyword evidence="5 6" id="KW-0413">Isomerase</keyword>
<evidence type="ECO:0000256" key="7">
    <source>
        <dbReference type="SAM" id="Phobius"/>
    </source>
</evidence>